<gene>
    <name evidence="2" type="ORF">GCM10023165_36830</name>
</gene>
<comment type="caution">
    <text evidence="2">The sequence shown here is derived from an EMBL/GenBank/DDBJ whole genome shotgun (WGS) entry which is preliminary data.</text>
</comment>
<evidence type="ECO:0000259" key="1">
    <source>
        <dbReference type="Pfam" id="PF18686"/>
    </source>
</evidence>
<evidence type="ECO:0000313" key="2">
    <source>
        <dbReference type="EMBL" id="GAA4349794.1"/>
    </source>
</evidence>
<sequence>MPFPITGPLTPDQFRAQIIDHYWANHGGKPLQQKIDEDASCLVTSKAALIDDYCKIGSFLSNRVKVLAGLVRLENAIRAELSRNERAALRGQVDNFGALRTRANQAKANLALPESAPFKNRRNEPIVLKTGKLLSGVFAAEEMRCGFNGLNAMAQPVARSATLHSQARVGVKDAQGNVVKTGGGFQVQPGGRGANTVNLPSGVPGMTGGVKGMDFNRILLRHGYQWKDVGAGALDHGEYTHRVQWYAITTNNTTSVDLGLANTPLQIFQSMGCLFARSTWPLPVDDVGAAASKTYLWEAVFDCFAKLTSGSIAIASPGVFNCPDHLNTELSKLSGAETPEFKADPDNLYCLRALMSARRFKRFATNPDPLRNLMADNKKVKEAYIQDNADAYLAWYVTE</sequence>
<dbReference type="RefSeq" id="WP_345539721.1">
    <property type="nucleotide sequence ID" value="NZ_BAABGJ010000060.1"/>
</dbReference>
<keyword evidence="3" id="KW-1185">Reference proteome</keyword>
<dbReference type="Proteomes" id="UP001500975">
    <property type="component" value="Unassembled WGS sequence"/>
</dbReference>
<name>A0ABP8I2K1_9BURK</name>
<dbReference type="Pfam" id="PF18686">
    <property type="entry name" value="DUF5636"/>
    <property type="match status" value="1"/>
</dbReference>
<organism evidence="2 3">
    <name type="scientific">Variovorax defluvii</name>
    <dbReference type="NCBI Taxonomy" id="913761"/>
    <lineage>
        <taxon>Bacteria</taxon>
        <taxon>Pseudomonadati</taxon>
        <taxon>Pseudomonadota</taxon>
        <taxon>Betaproteobacteria</taxon>
        <taxon>Burkholderiales</taxon>
        <taxon>Comamonadaceae</taxon>
        <taxon>Variovorax</taxon>
    </lineage>
</organism>
<reference evidence="3" key="1">
    <citation type="journal article" date="2019" name="Int. J. Syst. Evol. Microbiol.">
        <title>The Global Catalogue of Microorganisms (GCM) 10K type strain sequencing project: providing services to taxonomists for standard genome sequencing and annotation.</title>
        <authorList>
            <consortium name="The Broad Institute Genomics Platform"/>
            <consortium name="The Broad Institute Genome Sequencing Center for Infectious Disease"/>
            <person name="Wu L."/>
            <person name="Ma J."/>
        </authorList>
    </citation>
    <scope>NUCLEOTIDE SEQUENCE [LARGE SCALE GENOMIC DNA]</scope>
    <source>
        <strain evidence="3">JCM 17804</strain>
    </source>
</reference>
<proteinExistence type="predicted"/>
<dbReference type="InterPro" id="IPR040708">
    <property type="entry name" value="DUF5636"/>
</dbReference>
<accession>A0ABP8I2K1</accession>
<feature type="domain" description="DUF5636" evidence="1">
    <location>
        <begin position="49"/>
        <end position="255"/>
    </location>
</feature>
<dbReference type="EMBL" id="BAABGJ010000060">
    <property type="protein sequence ID" value="GAA4349794.1"/>
    <property type="molecule type" value="Genomic_DNA"/>
</dbReference>
<protein>
    <recommendedName>
        <fullName evidence="1">DUF5636 domain-containing protein</fullName>
    </recommendedName>
</protein>
<evidence type="ECO:0000313" key="3">
    <source>
        <dbReference type="Proteomes" id="UP001500975"/>
    </source>
</evidence>